<dbReference type="Proteomes" id="UP000193067">
    <property type="component" value="Unassembled WGS sequence"/>
</dbReference>
<sequence length="398" mass="44597">MPWYPQMTGKSNVLYRLPISSCDRTPKIFYPATHRAPPRYAPRRLAAFRHSATLSGAAGAAELRDTAPYTDHYPTKGSGRPASVLQRCECAPTARSSAVLRSRRRPAVAPPSECSRGIPAIEPVLPREPVLARRGVVLLLAELREGVDVSGDRVPELVRRDDEVAVQARVHAERGERGRHRAPRAKPTEHRFTRHNAANKNKRRDNNEHTLLGDRAPSASPRAPRRTSTLEPRLPNDPARFRDRRQHEAAVSRSSSHPIGQTRSFDLEPRPRAARYLGHGVVQHTRQDPDALLEVQPRRRVYAVQLRSTSVEGSGHRRFPWTPERTPTSSSNFDSRGAIQHARQDADALLELRAPTVKVRDAALPYRHRRARYKCRDASAAAPSSTPHWAQTSSNLKL</sequence>
<feature type="compositionally biased region" description="Polar residues" evidence="1">
    <location>
        <begin position="382"/>
        <end position="398"/>
    </location>
</feature>
<dbReference type="EMBL" id="KZ084108">
    <property type="protein sequence ID" value="OSD01987.1"/>
    <property type="molecule type" value="Genomic_DNA"/>
</dbReference>
<feature type="region of interest" description="Disordered" evidence="1">
    <location>
        <begin position="95"/>
        <end position="116"/>
    </location>
</feature>
<proteinExistence type="predicted"/>
<keyword evidence="3" id="KW-1185">Reference proteome</keyword>
<feature type="region of interest" description="Disordered" evidence="1">
    <location>
        <begin position="313"/>
        <end position="335"/>
    </location>
</feature>
<feature type="region of interest" description="Disordered" evidence="1">
    <location>
        <begin position="377"/>
        <end position="398"/>
    </location>
</feature>
<feature type="compositionally biased region" description="Polar residues" evidence="1">
    <location>
        <begin position="252"/>
        <end position="264"/>
    </location>
</feature>
<accession>A0A1Y2ILH1</accession>
<reference evidence="2 3" key="1">
    <citation type="journal article" date="2015" name="Biotechnol. Biofuels">
        <title>Enhanced degradation of softwood versus hardwood by the white-rot fungus Pycnoporus coccineus.</title>
        <authorList>
            <person name="Couturier M."/>
            <person name="Navarro D."/>
            <person name="Chevret D."/>
            <person name="Henrissat B."/>
            <person name="Piumi F."/>
            <person name="Ruiz-Duenas F.J."/>
            <person name="Martinez A.T."/>
            <person name="Grigoriev I.V."/>
            <person name="Riley R."/>
            <person name="Lipzen A."/>
            <person name="Berrin J.G."/>
            <person name="Master E.R."/>
            <person name="Rosso M.N."/>
        </authorList>
    </citation>
    <scope>NUCLEOTIDE SEQUENCE [LARGE SCALE GENOMIC DNA]</scope>
    <source>
        <strain evidence="2 3">BRFM310</strain>
    </source>
</reference>
<feature type="compositionally biased region" description="Polar residues" evidence="1">
    <location>
        <begin position="325"/>
        <end position="334"/>
    </location>
</feature>
<evidence type="ECO:0000313" key="3">
    <source>
        <dbReference type="Proteomes" id="UP000193067"/>
    </source>
</evidence>
<dbReference type="AlphaFoldDB" id="A0A1Y2ILH1"/>
<gene>
    <name evidence="2" type="ORF">PYCCODRAFT_1425653</name>
</gene>
<feature type="region of interest" description="Disordered" evidence="1">
    <location>
        <begin position="171"/>
        <end position="268"/>
    </location>
</feature>
<protein>
    <submittedName>
        <fullName evidence="2">Uncharacterized protein</fullName>
    </submittedName>
</protein>
<feature type="compositionally biased region" description="Low complexity" evidence="1">
    <location>
        <begin position="215"/>
        <end position="229"/>
    </location>
</feature>
<evidence type="ECO:0000313" key="2">
    <source>
        <dbReference type="EMBL" id="OSD01987.1"/>
    </source>
</evidence>
<organism evidence="2 3">
    <name type="scientific">Trametes coccinea (strain BRFM310)</name>
    <name type="common">Pycnoporus coccineus</name>
    <dbReference type="NCBI Taxonomy" id="1353009"/>
    <lineage>
        <taxon>Eukaryota</taxon>
        <taxon>Fungi</taxon>
        <taxon>Dikarya</taxon>
        <taxon>Basidiomycota</taxon>
        <taxon>Agaricomycotina</taxon>
        <taxon>Agaricomycetes</taxon>
        <taxon>Polyporales</taxon>
        <taxon>Polyporaceae</taxon>
        <taxon>Trametes</taxon>
    </lineage>
</organism>
<feature type="compositionally biased region" description="Basic and acidic residues" evidence="1">
    <location>
        <begin position="239"/>
        <end position="250"/>
    </location>
</feature>
<evidence type="ECO:0000256" key="1">
    <source>
        <dbReference type="SAM" id="MobiDB-lite"/>
    </source>
</evidence>
<name>A0A1Y2ILH1_TRAC3</name>